<dbReference type="SUPFAM" id="SSF55785">
    <property type="entry name" value="PYP-like sensor domain (PAS domain)"/>
    <property type="match status" value="3"/>
</dbReference>
<dbReference type="SUPFAM" id="SSF55073">
    <property type="entry name" value="Nucleotide cyclase"/>
    <property type="match status" value="1"/>
</dbReference>
<dbReference type="NCBIfam" id="TIGR00229">
    <property type="entry name" value="sensory_box"/>
    <property type="match status" value="2"/>
</dbReference>
<dbReference type="PROSITE" id="PS50887">
    <property type="entry name" value="GGDEF"/>
    <property type="match status" value="1"/>
</dbReference>
<name>A0A7X9ZST3_9SPHN</name>
<dbReference type="PROSITE" id="PS50112">
    <property type="entry name" value="PAS"/>
    <property type="match status" value="2"/>
</dbReference>
<accession>A0A7X9ZST3</accession>
<evidence type="ECO:0000259" key="1">
    <source>
        <dbReference type="PROSITE" id="PS50112"/>
    </source>
</evidence>
<comment type="caution">
    <text evidence="5">The sequence shown here is derived from an EMBL/GenBank/DDBJ whole genome shotgun (WGS) entry which is preliminary data.</text>
</comment>
<dbReference type="PANTHER" id="PTHR44757:SF2">
    <property type="entry name" value="BIOFILM ARCHITECTURE MAINTENANCE PROTEIN MBAA"/>
    <property type="match status" value="1"/>
</dbReference>
<dbReference type="Gene3D" id="3.20.20.450">
    <property type="entry name" value="EAL domain"/>
    <property type="match status" value="1"/>
</dbReference>
<dbReference type="Pfam" id="PF08447">
    <property type="entry name" value="PAS_3"/>
    <property type="match status" value="2"/>
</dbReference>
<dbReference type="PROSITE" id="PS50883">
    <property type="entry name" value="EAL"/>
    <property type="match status" value="1"/>
</dbReference>
<dbReference type="InterPro" id="IPR001633">
    <property type="entry name" value="EAL_dom"/>
</dbReference>
<evidence type="ECO:0000259" key="3">
    <source>
        <dbReference type="PROSITE" id="PS50883"/>
    </source>
</evidence>
<dbReference type="NCBIfam" id="TIGR00254">
    <property type="entry name" value="GGDEF"/>
    <property type="match status" value="1"/>
</dbReference>
<dbReference type="SMART" id="SM00086">
    <property type="entry name" value="PAC"/>
    <property type="match status" value="2"/>
</dbReference>
<dbReference type="CDD" id="cd01949">
    <property type="entry name" value="GGDEF"/>
    <property type="match status" value="1"/>
</dbReference>
<dbReference type="InterPro" id="IPR052155">
    <property type="entry name" value="Biofilm_reg_signaling"/>
</dbReference>
<dbReference type="Gene3D" id="2.10.70.100">
    <property type="match status" value="1"/>
</dbReference>
<feature type="domain" description="PAC" evidence="2">
    <location>
        <begin position="361"/>
        <end position="414"/>
    </location>
</feature>
<dbReference type="Pfam" id="PF00563">
    <property type="entry name" value="EAL"/>
    <property type="match status" value="1"/>
</dbReference>
<dbReference type="InterPro" id="IPR001610">
    <property type="entry name" value="PAC"/>
</dbReference>
<feature type="domain" description="PAS" evidence="1">
    <location>
        <begin position="159"/>
        <end position="229"/>
    </location>
</feature>
<evidence type="ECO:0000259" key="4">
    <source>
        <dbReference type="PROSITE" id="PS50887"/>
    </source>
</evidence>
<dbReference type="InterPro" id="IPR035965">
    <property type="entry name" value="PAS-like_dom_sf"/>
</dbReference>
<dbReference type="PROSITE" id="PS50113">
    <property type="entry name" value="PAC"/>
    <property type="match status" value="2"/>
</dbReference>
<reference evidence="5 6" key="1">
    <citation type="submission" date="2020-04" db="EMBL/GenBank/DDBJ databases">
        <title>Sphingobium sp. AR-3-1 isolated from Arctic soil.</title>
        <authorList>
            <person name="Dahal R.H."/>
            <person name="Chaudhary D.K."/>
        </authorList>
    </citation>
    <scope>NUCLEOTIDE SEQUENCE [LARGE SCALE GENOMIC DNA]</scope>
    <source>
        <strain evidence="5 6">AR-3-1</strain>
    </source>
</reference>
<dbReference type="InterPro" id="IPR035919">
    <property type="entry name" value="EAL_sf"/>
</dbReference>
<dbReference type="SUPFAM" id="SSF141868">
    <property type="entry name" value="EAL domain-like"/>
    <property type="match status" value="1"/>
</dbReference>
<dbReference type="InterPro" id="IPR000700">
    <property type="entry name" value="PAS-assoc_C"/>
</dbReference>
<sequence>MDRFADRRFHDAWLIPGDDRLAHGSFLQRNDLLFSPVFDRVSPPLLRWVADHRGRLMAVERESSRFLPRFAADPTGLGWRALLAAKDRRTLLDAARASERPQPLTLPLRCTDGQDRWCMIRMMRVPLPGRQAQWYGTVEDVHERHDRDSRALAAALAESREHYRSSVELSPQVPWTAGPDGDIQEVGPRWFDLTGMAPHRALGTGWLGALHPDDMERVVAIWRGHLASGAPVDVDYRIRLRCGDYRWMRARASARRDARGSVLRWYGTLEDVHAERMAQNALSDSEERFRLAVQSARLGIWDFDCVTGIRTWSDEFRSMLGLDEDHPATTDIALRLVHPDDRERLRVMLDAVAAGAVPPHFESTLRVHRADNGALRWFRSTGWTTRSAAGRALRIVVTFRDITEEHDAEERIRWAATHDPMTRLPNRALWQATLEEMAARAQVDGKNFGLLLFDIDDLKRTNDSMGHDAGDALLCAFAERLASVAPPDAVLGRLGGDEFGLAAASLSDSAALERFSAALIDNMRMPHVHQGRSLDCGVSIGGAVLGEHAERADDLLKAADLALYASKGAGRGRLTLFQSSLRSEAQQRGSMIRMARQVVADRLATPYYQPRIDMRSGHVLGYEALLRWHHPRMGVQLPGTIAAAFDHAEIAVALTGQMLDAVLGDVQRWLQAGFDPGRVAINASAADFASGDFANRVLGLLDQSAIPTAHFEIEVTESVFLGRGAGQVAHALRQFADAGVRVALDDFGTGFASLTHLKQYPVDVLKIDRSFVSNIEQDAGDAAIVDAIVKLGGSFGMEVVAEGVETASQVDFLLNQGCVVGQGFHLGRPQPVDMFSPPQFGGHK</sequence>
<dbReference type="RefSeq" id="WP_169573446.1">
    <property type="nucleotide sequence ID" value="NZ_JABBFV010000007.1"/>
</dbReference>
<evidence type="ECO:0000259" key="2">
    <source>
        <dbReference type="PROSITE" id="PS50113"/>
    </source>
</evidence>
<dbReference type="Gene3D" id="3.30.450.20">
    <property type="entry name" value="PAS domain"/>
    <property type="match status" value="2"/>
</dbReference>
<feature type="domain" description="GGDEF" evidence="4">
    <location>
        <begin position="446"/>
        <end position="579"/>
    </location>
</feature>
<dbReference type="InterPro" id="IPR000014">
    <property type="entry name" value="PAS"/>
</dbReference>
<organism evidence="5 6">
    <name type="scientific">Sphingobium psychrophilum</name>
    <dbReference type="NCBI Taxonomy" id="2728834"/>
    <lineage>
        <taxon>Bacteria</taxon>
        <taxon>Pseudomonadati</taxon>
        <taxon>Pseudomonadota</taxon>
        <taxon>Alphaproteobacteria</taxon>
        <taxon>Sphingomonadales</taxon>
        <taxon>Sphingomonadaceae</taxon>
        <taxon>Sphingobium</taxon>
    </lineage>
</organism>
<dbReference type="InterPro" id="IPR013655">
    <property type="entry name" value="PAS_fold_3"/>
</dbReference>
<dbReference type="InterPro" id="IPR029787">
    <property type="entry name" value="Nucleotide_cyclase"/>
</dbReference>
<dbReference type="Pfam" id="PF00990">
    <property type="entry name" value="GGDEF"/>
    <property type="match status" value="1"/>
</dbReference>
<dbReference type="SMART" id="SM00052">
    <property type="entry name" value="EAL"/>
    <property type="match status" value="1"/>
</dbReference>
<dbReference type="PANTHER" id="PTHR44757">
    <property type="entry name" value="DIGUANYLATE CYCLASE DGCP"/>
    <property type="match status" value="1"/>
</dbReference>
<dbReference type="SMART" id="SM00267">
    <property type="entry name" value="GGDEF"/>
    <property type="match status" value="1"/>
</dbReference>
<feature type="domain" description="EAL" evidence="3">
    <location>
        <begin position="588"/>
        <end position="843"/>
    </location>
</feature>
<dbReference type="AlphaFoldDB" id="A0A7X9ZST3"/>
<dbReference type="EMBL" id="JABBFV010000007">
    <property type="protein sequence ID" value="NML10897.1"/>
    <property type="molecule type" value="Genomic_DNA"/>
</dbReference>
<dbReference type="FunFam" id="3.30.450.20:FF:000099">
    <property type="entry name" value="Sensory box sensor histidine kinase"/>
    <property type="match status" value="1"/>
</dbReference>
<dbReference type="CDD" id="cd01948">
    <property type="entry name" value="EAL"/>
    <property type="match status" value="1"/>
</dbReference>
<feature type="domain" description="PAS" evidence="1">
    <location>
        <begin position="285"/>
        <end position="356"/>
    </location>
</feature>
<keyword evidence="6" id="KW-1185">Reference proteome</keyword>
<dbReference type="Proteomes" id="UP000519023">
    <property type="component" value="Unassembled WGS sequence"/>
</dbReference>
<feature type="domain" description="PAC" evidence="2">
    <location>
        <begin position="232"/>
        <end position="284"/>
    </location>
</feature>
<evidence type="ECO:0000313" key="5">
    <source>
        <dbReference type="EMBL" id="NML10897.1"/>
    </source>
</evidence>
<protein>
    <submittedName>
        <fullName evidence="5">EAL domain-containing protein</fullName>
    </submittedName>
</protein>
<dbReference type="InterPro" id="IPR043128">
    <property type="entry name" value="Rev_trsase/Diguanyl_cyclase"/>
</dbReference>
<evidence type="ECO:0000313" key="6">
    <source>
        <dbReference type="Proteomes" id="UP000519023"/>
    </source>
</evidence>
<dbReference type="CDD" id="cd00130">
    <property type="entry name" value="PAS"/>
    <property type="match status" value="2"/>
</dbReference>
<dbReference type="SMART" id="SM00091">
    <property type="entry name" value="PAS"/>
    <property type="match status" value="2"/>
</dbReference>
<dbReference type="InterPro" id="IPR000160">
    <property type="entry name" value="GGDEF_dom"/>
</dbReference>
<gene>
    <name evidence="5" type="ORF">HHL08_12205</name>
</gene>
<proteinExistence type="predicted"/>
<dbReference type="Gene3D" id="3.30.70.270">
    <property type="match status" value="1"/>
</dbReference>